<dbReference type="InterPro" id="IPR045344">
    <property type="entry name" value="C-JID"/>
</dbReference>
<evidence type="ECO:0000256" key="1">
    <source>
        <dbReference type="ARBA" id="ARBA00011982"/>
    </source>
</evidence>
<feature type="domain" description="Disease resistance protein Roq1-like winged-helix" evidence="9">
    <location>
        <begin position="281"/>
        <end position="344"/>
    </location>
</feature>
<dbReference type="Pfam" id="PF20160">
    <property type="entry name" value="C-JID"/>
    <property type="match status" value="1"/>
</dbReference>
<evidence type="ECO:0000256" key="6">
    <source>
        <dbReference type="ARBA" id="ARBA00047304"/>
    </source>
</evidence>
<evidence type="ECO:0000313" key="11">
    <source>
        <dbReference type="EMBL" id="RVW19861.1"/>
    </source>
</evidence>
<evidence type="ECO:0000256" key="2">
    <source>
        <dbReference type="ARBA" id="ARBA00022614"/>
    </source>
</evidence>
<dbReference type="Gene3D" id="3.80.10.10">
    <property type="entry name" value="Ribonuclease Inhibitor"/>
    <property type="match status" value="3"/>
</dbReference>
<evidence type="ECO:0000259" key="10">
    <source>
        <dbReference type="Pfam" id="PF23598"/>
    </source>
</evidence>
<dbReference type="SUPFAM" id="SSF52540">
    <property type="entry name" value="P-loop containing nucleoside triphosphate hydrolases"/>
    <property type="match status" value="1"/>
</dbReference>
<dbReference type="EC" id="3.2.2.6" evidence="1"/>
<dbReference type="GO" id="GO:0051707">
    <property type="term" value="P:response to other organism"/>
    <property type="evidence" value="ECO:0007669"/>
    <property type="project" value="UniProtKB-ARBA"/>
</dbReference>
<feature type="domain" description="Disease resistance R13L4/SHOC-2-like LRR" evidence="10">
    <location>
        <begin position="559"/>
        <end position="680"/>
    </location>
</feature>
<evidence type="ECO:0000256" key="4">
    <source>
        <dbReference type="ARBA" id="ARBA00022821"/>
    </source>
</evidence>
<dbReference type="GO" id="GO:0043531">
    <property type="term" value="F:ADP binding"/>
    <property type="evidence" value="ECO:0007669"/>
    <property type="project" value="InterPro"/>
</dbReference>
<dbReference type="PRINTS" id="PR00364">
    <property type="entry name" value="DISEASERSIST"/>
</dbReference>
<proteinExistence type="predicted"/>
<dbReference type="SMART" id="SM00369">
    <property type="entry name" value="LRR_TYP"/>
    <property type="match status" value="3"/>
</dbReference>
<name>A0A438C9D7_VITVI</name>
<evidence type="ECO:0000259" key="7">
    <source>
        <dbReference type="Pfam" id="PF00931"/>
    </source>
</evidence>
<keyword evidence="4" id="KW-0611">Plant defense</keyword>
<evidence type="ECO:0000259" key="9">
    <source>
        <dbReference type="Pfam" id="PF23282"/>
    </source>
</evidence>
<dbReference type="InterPro" id="IPR058192">
    <property type="entry name" value="WHD_ROQ1-like"/>
</dbReference>
<dbReference type="Pfam" id="PF23282">
    <property type="entry name" value="WHD_ROQ1"/>
    <property type="match status" value="1"/>
</dbReference>
<dbReference type="SUPFAM" id="SSF52058">
    <property type="entry name" value="L domain-like"/>
    <property type="match status" value="2"/>
</dbReference>
<feature type="domain" description="NB-ARC" evidence="7">
    <location>
        <begin position="45"/>
        <end position="211"/>
    </location>
</feature>
<evidence type="ECO:0000313" key="12">
    <source>
        <dbReference type="Proteomes" id="UP000288805"/>
    </source>
</evidence>
<keyword evidence="5" id="KW-0520">NAD</keyword>
<comment type="caution">
    <text evidence="11">The sequence shown here is derived from an EMBL/GenBank/DDBJ whole genome shotgun (WGS) entry which is preliminary data.</text>
</comment>
<keyword evidence="3" id="KW-0677">Repeat</keyword>
<dbReference type="Pfam" id="PF13855">
    <property type="entry name" value="LRR_8"/>
    <property type="match status" value="1"/>
</dbReference>
<dbReference type="EMBL" id="QGNW01002425">
    <property type="protein sequence ID" value="RVW19861.1"/>
    <property type="molecule type" value="Genomic_DNA"/>
</dbReference>
<dbReference type="InterPro" id="IPR042197">
    <property type="entry name" value="Apaf_helical"/>
</dbReference>
<dbReference type="PANTHER" id="PTHR11017:SF570">
    <property type="entry name" value="DISEASE RESISTANCE PROTEIN (TIR-NBS CLASS)-RELATED"/>
    <property type="match status" value="1"/>
</dbReference>
<dbReference type="InterPro" id="IPR055414">
    <property type="entry name" value="LRR_R13L4/SHOC2-like"/>
</dbReference>
<dbReference type="GO" id="GO:0006952">
    <property type="term" value="P:defense response"/>
    <property type="evidence" value="ECO:0007669"/>
    <property type="project" value="UniProtKB-KW"/>
</dbReference>
<dbReference type="Proteomes" id="UP000288805">
    <property type="component" value="Unassembled WGS sequence"/>
</dbReference>
<dbReference type="Gene3D" id="3.40.50.300">
    <property type="entry name" value="P-loop containing nucleotide triphosphate hydrolases"/>
    <property type="match status" value="1"/>
</dbReference>
<dbReference type="Pfam" id="PF23598">
    <property type="entry name" value="LRR_14"/>
    <property type="match status" value="1"/>
</dbReference>
<dbReference type="InterPro" id="IPR002182">
    <property type="entry name" value="NB-ARC"/>
</dbReference>
<evidence type="ECO:0000256" key="5">
    <source>
        <dbReference type="ARBA" id="ARBA00023027"/>
    </source>
</evidence>
<dbReference type="InterPro" id="IPR032675">
    <property type="entry name" value="LRR_dom_sf"/>
</dbReference>
<dbReference type="Gene3D" id="1.10.8.430">
    <property type="entry name" value="Helical domain of apoptotic protease-activating factors"/>
    <property type="match status" value="1"/>
</dbReference>
<sequence length="1057" mass="118947">MHFFTIGRYETNVLKEITDDIIRRLNHDQPLNVGKNIVGMSFHLEKLKSLMKKKFNEVCVVGICGIGGIGKTTVAMAIYNELSNQYDGSSFLRKVKERSERDTLQLQHELLQDILRGKSLKLSNIDEGVKMIKRSLSSKRVLVVFDDVDNLKQLEYLAEEQGWFGAKSTIIITTRDKNLLAQYGVNIEYEVTTLNEEEAIELFSLWAFRQNLPNEVDQDLFYEVVCYAKGLPLALKVLGSNFFDKKTKEEWKSALEKLKKSSDERIYSVLRTSYDGLDSVDKDIFLDIACFFKGKDKDFVSRILGPYAKNGIRTLEDKSLITISANMLDMHDMVQQMGWNIVHQECPKDPGGRSRLWGSDAEFVLTKNTGTQAIEGLFVEISTLEHIEFTPKAFEKMHRLRLLKVYQLAIYDSVIEPWMDNSPNEMEYLGLPLPRKFEFPFFELRYLHWDGYSLCYLPKNFDAKNLVELSLRGSTIRQLWYGKKLLDKLKVINLSYSVNLIKIPDFSSVPNLEILTLEGCRRLKSLPSSFDKFKCLQSLSCGGCSKLTSFPEINGNMGKLREFNFSGTSINEVPLSIKHLNGLEELLLEDCKKLVAFSENIGSLSSLKSLKLKGCSKLKGLPSSIKHLKALKNLDLSNCENLVRLPESICSLSSLETLFLNGCLKFKGFPGVEGHMNNLRGCNLKQGVIKRDSRLSSLKTLILIDCNLKDGVVLDICHLLSLKELHLSSCNIRGIPNDIFCLSSLEILNLDGNHFSSIPAGISRLSHLTSLNLRHCNKLQQVPELPSSLRLLDVHGPSDGTSSSPSLLPPLHSLVNCLNSAIQDSENRSRRNWNGASFSDSWYSGNGICIVIPGSSGIPKWIKNKRKGSEIEIGLPQNWHLNNDFLGFALYCVYAPVPSNLEAMIRTGFLNISEKRSIFGSLFGFYLEVNCGMDSDGDEFQSKDILSFSSDCECCQDFDFDGGLSWVICYPKVAIREKYGTHFKASFQGCYFDVILAARNANLCSRSTFQAENAQLDSLPQASNEVNLQLPSSLLGFLSLQKASNDQQFRSLSEGGN</sequence>
<dbReference type="InterPro" id="IPR027417">
    <property type="entry name" value="P-loop_NTPase"/>
</dbReference>
<dbReference type="Pfam" id="PF00931">
    <property type="entry name" value="NB-ARC"/>
    <property type="match status" value="1"/>
</dbReference>
<protein>
    <recommendedName>
        <fullName evidence="1">ADP-ribosyl cyclase/cyclic ADP-ribose hydrolase</fullName>
        <ecNumber evidence="1">3.2.2.6</ecNumber>
    </recommendedName>
</protein>
<keyword evidence="2" id="KW-0433">Leucine-rich repeat</keyword>
<comment type="catalytic activity">
    <reaction evidence="6">
        <text>NAD(+) + H2O = ADP-D-ribose + nicotinamide + H(+)</text>
        <dbReference type="Rhea" id="RHEA:16301"/>
        <dbReference type="ChEBI" id="CHEBI:15377"/>
        <dbReference type="ChEBI" id="CHEBI:15378"/>
        <dbReference type="ChEBI" id="CHEBI:17154"/>
        <dbReference type="ChEBI" id="CHEBI:57540"/>
        <dbReference type="ChEBI" id="CHEBI:57967"/>
        <dbReference type="EC" id="3.2.2.6"/>
    </reaction>
    <physiologicalReaction direction="left-to-right" evidence="6">
        <dbReference type="Rhea" id="RHEA:16302"/>
    </physiologicalReaction>
</comment>
<evidence type="ECO:0000259" key="8">
    <source>
        <dbReference type="Pfam" id="PF20160"/>
    </source>
</evidence>
<accession>A0A438C9D7</accession>
<feature type="domain" description="C-JID" evidence="8">
    <location>
        <begin position="856"/>
        <end position="897"/>
    </location>
</feature>
<evidence type="ECO:0000256" key="3">
    <source>
        <dbReference type="ARBA" id="ARBA00022737"/>
    </source>
</evidence>
<dbReference type="PANTHER" id="PTHR11017">
    <property type="entry name" value="LEUCINE-RICH REPEAT-CONTAINING PROTEIN"/>
    <property type="match status" value="1"/>
</dbReference>
<gene>
    <name evidence="11" type="primary">N_134</name>
    <name evidence="11" type="ORF">CK203_115400</name>
</gene>
<organism evidence="11 12">
    <name type="scientific">Vitis vinifera</name>
    <name type="common">Grape</name>
    <dbReference type="NCBI Taxonomy" id="29760"/>
    <lineage>
        <taxon>Eukaryota</taxon>
        <taxon>Viridiplantae</taxon>
        <taxon>Streptophyta</taxon>
        <taxon>Embryophyta</taxon>
        <taxon>Tracheophyta</taxon>
        <taxon>Spermatophyta</taxon>
        <taxon>Magnoliopsida</taxon>
        <taxon>eudicotyledons</taxon>
        <taxon>Gunneridae</taxon>
        <taxon>Pentapetalae</taxon>
        <taxon>rosids</taxon>
        <taxon>Vitales</taxon>
        <taxon>Vitaceae</taxon>
        <taxon>Viteae</taxon>
        <taxon>Vitis</taxon>
    </lineage>
</organism>
<dbReference type="InterPro" id="IPR044974">
    <property type="entry name" value="Disease_R_plants"/>
</dbReference>
<dbReference type="AlphaFoldDB" id="A0A438C9D7"/>
<dbReference type="InterPro" id="IPR003591">
    <property type="entry name" value="Leu-rich_rpt_typical-subtyp"/>
</dbReference>
<dbReference type="PROSITE" id="PS51450">
    <property type="entry name" value="LRR"/>
    <property type="match status" value="2"/>
</dbReference>
<dbReference type="GO" id="GO:0061809">
    <property type="term" value="F:NAD+ nucleosidase activity, cyclic ADP-ribose generating"/>
    <property type="evidence" value="ECO:0007669"/>
    <property type="project" value="UniProtKB-EC"/>
</dbReference>
<reference evidence="11 12" key="1">
    <citation type="journal article" date="2018" name="PLoS Genet.">
        <title>Population sequencing reveals clonal diversity and ancestral inbreeding in the grapevine cultivar Chardonnay.</title>
        <authorList>
            <person name="Roach M.J."/>
            <person name="Johnson D.L."/>
            <person name="Bohlmann J."/>
            <person name="van Vuuren H.J."/>
            <person name="Jones S.J."/>
            <person name="Pretorius I.S."/>
            <person name="Schmidt S.A."/>
            <person name="Borneman A.R."/>
        </authorList>
    </citation>
    <scope>NUCLEOTIDE SEQUENCE [LARGE SCALE GENOMIC DNA]</scope>
    <source>
        <strain evidence="12">cv. Chardonnay</strain>
        <tissue evidence="11">Leaf</tissue>
    </source>
</reference>
<dbReference type="InterPro" id="IPR001611">
    <property type="entry name" value="Leu-rich_rpt"/>
</dbReference>